<evidence type="ECO:0000256" key="1">
    <source>
        <dbReference type="SAM" id="Phobius"/>
    </source>
</evidence>
<reference evidence="2 3" key="1">
    <citation type="journal article" date="2017" name="Nat. Commun.">
        <title>Genome assembly with in vitro proximity ligation data and whole-genome triplication in lettuce.</title>
        <authorList>
            <person name="Reyes-Chin-Wo S."/>
            <person name="Wang Z."/>
            <person name="Yang X."/>
            <person name="Kozik A."/>
            <person name="Arikit S."/>
            <person name="Song C."/>
            <person name="Xia L."/>
            <person name="Froenicke L."/>
            <person name="Lavelle D.O."/>
            <person name="Truco M.J."/>
            <person name="Xia R."/>
            <person name="Zhu S."/>
            <person name="Xu C."/>
            <person name="Xu H."/>
            <person name="Xu X."/>
            <person name="Cox K."/>
            <person name="Korf I."/>
            <person name="Meyers B.C."/>
            <person name="Michelmore R.W."/>
        </authorList>
    </citation>
    <scope>NUCLEOTIDE SEQUENCE [LARGE SCALE GENOMIC DNA]</scope>
    <source>
        <strain evidence="3">cv. Salinas</strain>
        <tissue evidence="2">Seedlings</tissue>
    </source>
</reference>
<dbReference type="EMBL" id="NBSK02000004">
    <property type="protein sequence ID" value="KAJ0209113.1"/>
    <property type="molecule type" value="Genomic_DNA"/>
</dbReference>
<comment type="caution">
    <text evidence="2">The sequence shown here is derived from an EMBL/GenBank/DDBJ whole genome shotgun (WGS) entry which is preliminary data.</text>
</comment>
<keyword evidence="1" id="KW-1133">Transmembrane helix</keyword>
<proteinExistence type="predicted"/>
<keyword evidence="1" id="KW-0812">Transmembrane</keyword>
<evidence type="ECO:0000313" key="2">
    <source>
        <dbReference type="EMBL" id="KAJ0209113.1"/>
    </source>
</evidence>
<evidence type="ECO:0000313" key="3">
    <source>
        <dbReference type="Proteomes" id="UP000235145"/>
    </source>
</evidence>
<dbReference type="PANTHER" id="PTHR15160:SF3">
    <property type="entry name" value="BIFUNCTIONAL NUCLEASE 1"/>
    <property type="match status" value="1"/>
</dbReference>
<keyword evidence="1" id="KW-0472">Membrane</keyword>
<accession>A0A9R1VN96</accession>
<keyword evidence="3" id="KW-1185">Reference proteome</keyword>
<dbReference type="PANTHER" id="PTHR15160">
    <property type="entry name" value="VON HIPPEL-LINDAU PROTEIN"/>
    <property type="match status" value="1"/>
</dbReference>
<dbReference type="AlphaFoldDB" id="A0A9R1VN96"/>
<gene>
    <name evidence="2" type="ORF">LSAT_V11C400166440</name>
</gene>
<name>A0A9R1VN96_LACSA</name>
<feature type="transmembrane region" description="Helical" evidence="1">
    <location>
        <begin position="38"/>
        <end position="57"/>
    </location>
</feature>
<sequence length="171" mass="19414">MNTAPWLREEAEGKGCRVLAPQCLIPLPRSPLKFHPPLPLPTFICFSFFMIPSVSALHSSFIHHMVLSTNNHSNRSRTSFFHMFGGAINKKSDLLNYLKYAGGYEKQQRIYMIIRVEVRNGNKRNGKHVRCAHNNPQGDHVPDYAPYPAIVLKVEDGTGILLPITVCIWIF</sequence>
<protein>
    <submittedName>
        <fullName evidence="2">Uncharacterized protein</fullName>
    </submittedName>
</protein>
<dbReference type="Proteomes" id="UP000235145">
    <property type="component" value="Unassembled WGS sequence"/>
</dbReference>
<organism evidence="2 3">
    <name type="scientific">Lactuca sativa</name>
    <name type="common">Garden lettuce</name>
    <dbReference type="NCBI Taxonomy" id="4236"/>
    <lineage>
        <taxon>Eukaryota</taxon>
        <taxon>Viridiplantae</taxon>
        <taxon>Streptophyta</taxon>
        <taxon>Embryophyta</taxon>
        <taxon>Tracheophyta</taxon>
        <taxon>Spermatophyta</taxon>
        <taxon>Magnoliopsida</taxon>
        <taxon>eudicotyledons</taxon>
        <taxon>Gunneridae</taxon>
        <taxon>Pentapetalae</taxon>
        <taxon>asterids</taxon>
        <taxon>campanulids</taxon>
        <taxon>Asterales</taxon>
        <taxon>Asteraceae</taxon>
        <taxon>Cichorioideae</taxon>
        <taxon>Cichorieae</taxon>
        <taxon>Lactucinae</taxon>
        <taxon>Lactuca</taxon>
    </lineage>
</organism>